<evidence type="ECO:0000256" key="1">
    <source>
        <dbReference type="ARBA" id="ARBA00022729"/>
    </source>
</evidence>
<dbReference type="AlphaFoldDB" id="A0A9D1RED6"/>
<reference evidence="4" key="2">
    <citation type="submission" date="2021-04" db="EMBL/GenBank/DDBJ databases">
        <authorList>
            <person name="Gilroy R."/>
        </authorList>
    </citation>
    <scope>NUCLEOTIDE SEQUENCE</scope>
    <source>
        <strain evidence="4">Gambia16-930</strain>
    </source>
</reference>
<dbReference type="InterPro" id="IPR011250">
    <property type="entry name" value="OMP/PagP_B-barrel"/>
</dbReference>
<reference evidence="4" key="1">
    <citation type="journal article" date="2021" name="PeerJ">
        <title>Extensive microbial diversity within the chicken gut microbiome revealed by metagenomics and culture.</title>
        <authorList>
            <person name="Gilroy R."/>
            <person name="Ravi A."/>
            <person name="Getino M."/>
            <person name="Pursley I."/>
            <person name="Horton D.L."/>
            <person name="Alikhan N.F."/>
            <person name="Baker D."/>
            <person name="Gharbi K."/>
            <person name="Hall N."/>
            <person name="Watson M."/>
            <person name="Adriaenssens E.M."/>
            <person name="Foster-Nyarko E."/>
            <person name="Jarju S."/>
            <person name="Secka A."/>
            <person name="Antonio M."/>
            <person name="Oren A."/>
            <person name="Chaudhuri R.R."/>
            <person name="La Ragione R."/>
            <person name="Hildebrand F."/>
            <person name="Pallen M.J."/>
        </authorList>
    </citation>
    <scope>NUCLEOTIDE SEQUENCE</scope>
    <source>
        <strain evidence="4">Gambia16-930</strain>
    </source>
</reference>
<evidence type="ECO:0000313" key="5">
    <source>
        <dbReference type="Proteomes" id="UP000824267"/>
    </source>
</evidence>
<dbReference type="SUPFAM" id="SSF56925">
    <property type="entry name" value="OMPA-like"/>
    <property type="match status" value="1"/>
</dbReference>
<feature type="chain" id="PRO_5038933369" evidence="2">
    <location>
        <begin position="20"/>
        <end position="223"/>
    </location>
</feature>
<protein>
    <submittedName>
        <fullName evidence="4">Outer membrane beta-barrel protein</fullName>
    </submittedName>
</protein>
<keyword evidence="1 2" id="KW-0732">Signal</keyword>
<organism evidence="4 5">
    <name type="scientific">Candidatus Onthomorpha intestinigallinarum</name>
    <dbReference type="NCBI Taxonomy" id="2840880"/>
    <lineage>
        <taxon>Bacteria</taxon>
        <taxon>Pseudomonadati</taxon>
        <taxon>Bacteroidota</taxon>
        <taxon>Bacteroidia</taxon>
        <taxon>Bacteroidales</taxon>
        <taxon>Candidatus Onthomorpha</taxon>
    </lineage>
</organism>
<evidence type="ECO:0000256" key="2">
    <source>
        <dbReference type="SAM" id="SignalP"/>
    </source>
</evidence>
<feature type="signal peptide" evidence="2">
    <location>
        <begin position="1"/>
        <end position="19"/>
    </location>
</feature>
<dbReference type="EMBL" id="DXGG01000011">
    <property type="protein sequence ID" value="HIW86706.1"/>
    <property type="molecule type" value="Genomic_DNA"/>
</dbReference>
<name>A0A9D1RED6_9BACT</name>
<comment type="caution">
    <text evidence="4">The sequence shown here is derived from an EMBL/GenBank/DDBJ whole genome shotgun (WGS) entry which is preliminary data.</text>
</comment>
<feature type="domain" description="Outer membrane protein beta-barrel" evidence="3">
    <location>
        <begin position="6"/>
        <end position="197"/>
    </location>
</feature>
<dbReference type="Pfam" id="PF13505">
    <property type="entry name" value="OMP_b-brl"/>
    <property type="match status" value="1"/>
</dbReference>
<dbReference type="Proteomes" id="UP000824267">
    <property type="component" value="Unassembled WGS sequence"/>
</dbReference>
<accession>A0A9D1RED6</accession>
<proteinExistence type="predicted"/>
<evidence type="ECO:0000313" key="4">
    <source>
        <dbReference type="EMBL" id="HIW86706.1"/>
    </source>
</evidence>
<sequence>MKRIVLLLCLFVLGLPVFAQTDFERHNFSMNAGYAYKFASDHTSVFSNMNDKSHSDGMKHGYELEFDYDYRFHKYFSVGFKASMANFLHSVDVEVLGDDGAVADETSFSDDMNLFYVGPTFKFQLPTIAERYDIWARGTVGYMNMRNTSKQVQTETYKGDCFAYGLGVGVDYILTSFISVGLSADFLGGNISSLKAGDDSFDISSDKENIGRMNIAFGVRIRL</sequence>
<dbReference type="InterPro" id="IPR027385">
    <property type="entry name" value="Beta-barrel_OMP"/>
</dbReference>
<dbReference type="Gene3D" id="2.40.160.20">
    <property type="match status" value="1"/>
</dbReference>
<gene>
    <name evidence="4" type="ORF">IAC47_00305</name>
</gene>
<evidence type="ECO:0000259" key="3">
    <source>
        <dbReference type="Pfam" id="PF13505"/>
    </source>
</evidence>